<dbReference type="AlphaFoldDB" id="S3H330"/>
<evidence type="ECO:0000313" key="1">
    <source>
        <dbReference type="EMBL" id="EPE93622.1"/>
    </source>
</evidence>
<sequence length="122" mass="13708">MEYAMVDAYIVKVHRHGKGAKGDSEPGHGLLQGGMTTEILALTDERGSSIYRRWSEGTLVISKHPIRAQPLPLDAEMYAWRHLIENFICKLKEFKRIAVRADKTYQSFNTIIHLAAAVINSG</sequence>
<comment type="caution">
    <text evidence="1">The sequence shown here is derived from an EMBL/GenBank/DDBJ whole genome shotgun (WGS) entry which is preliminary data.</text>
</comment>
<dbReference type="HOGENOM" id="CLU_2024866_0_0_5"/>
<organism evidence="1 2">
    <name type="scientific">Rhizobium grahamii CCGE 502</name>
    <dbReference type="NCBI Taxonomy" id="990285"/>
    <lineage>
        <taxon>Bacteria</taxon>
        <taxon>Pseudomonadati</taxon>
        <taxon>Pseudomonadota</taxon>
        <taxon>Alphaproteobacteria</taxon>
        <taxon>Hyphomicrobiales</taxon>
        <taxon>Rhizobiaceae</taxon>
        <taxon>Rhizobium/Agrobacterium group</taxon>
        <taxon>Rhizobium</taxon>
    </lineage>
</organism>
<proteinExistence type="predicted"/>
<accession>S3H330</accession>
<geneLocation type="plasmid" evidence="1">
    <name>pRg502a</name>
</geneLocation>
<evidence type="ECO:0000313" key="2">
    <source>
        <dbReference type="Proteomes" id="UP000014411"/>
    </source>
</evidence>
<keyword evidence="1" id="KW-0614">Plasmid</keyword>
<reference evidence="1 2" key="1">
    <citation type="journal article" date="2012" name="J. Bacteriol.">
        <title>Genome sequence of Rhizobium grahamii CCGE502, a broad-host-range symbiont with low nodulation competitiveness in Phaseolus vulgaris.</title>
        <authorList>
            <person name="Althabegoiti M.J."/>
            <person name="Lozano L."/>
            <person name="Torres-Tejerizo G."/>
            <person name="Ormeno-Orrillo E."/>
            <person name="Rogel M.A."/>
            <person name="Gonzalez V."/>
            <person name="Martinez-Romero E."/>
        </authorList>
    </citation>
    <scope>NUCLEOTIDE SEQUENCE [LARGE SCALE GENOMIC DNA]</scope>
    <source>
        <strain evidence="1 2">CCGE 502</strain>
        <plasmid evidence="1">pRg502a</plasmid>
    </source>
</reference>
<protein>
    <submittedName>
        <fullName evidence="1">Putative transposase</fullName>
    </submittedName>
</protein>
<name>S3H330_9HYPH</name>
<dbReference type="EMBL" id="AEYE02000039">
    <property type="protein sequence ID" value="EPE93622.1"/>
    <property type="molecule type" value="Genomic_DNA"/>
</dbReference>
<dbReference type="Proteomes" id="UP000014411">
    <property type="component" value="Unassembled WGS sequence"/>
</dbReference>
<gene>
    <name evidence="1" type="ORF">RGCCGE502_34736</name>
</gene>
<keyword evidence="2" id="KW-1185">Reference proteome</keyword>